<dbReference type="Pfam" id="PF03724">
    <property type="entry name" value="META"/>
    <property type="match status" value="1"/>
</dbReference>
<organism evidence="3 4">
    <name type="scientific">Qipengyuania aquimaris</name>
    <dbReference type="NCBI Taxonomy" id="255984"/>
    <lineage>
        <taxon>Bacteria</taxon>
        <taxon>Pseudomonadati</taxon>
        <taxon>Pseudomonadota</taxon>
        <taxon>Alphaproteobacteria</taxon>
        <taxon>Sphingomonadales</taxon>
        <taxon>Erythrobacteraceae</taxon>
        <taxon>Qipengyuania</taxon>
    </lineage>
</organism>
<dbReference type="Gene3D" id="2.40.128.270">
    <property type="match status" value="1"/>
</dbReference>
<dbReference type="Proteomes" id="UP000824927">
    <property type="component" value="Unassembled WGS sequence"/>
</dbReference>
<dbReference type="RefSeq" id="WP_222405325.1">
    <property type="nucleotide sequence ID" value="NZ_JAHVKP010000001.1"/>
</dbReference>
<feature type="chain" id="PRO_5040130413" evidence="1">
    <location>
        <begin position="22"/>
        <end position="154"/>
    </location>
</feature>
<evidence type="ECO:0000313" key="4">
    <source>
        <dbReference type="Proteomes" id="UP000824927"/>
    </source>
</evidence>
<evidence type="ECO:0000259" key="2">
    <source>
        <dbReference type="Pfam" id="PF03724"/>
    </source>
</evidence>
<name>A0A9Q3XD00_9SPHN</name>
<dbReference type="AlphaFoldDB" id="A0A9Q3XD00"/>
<reference evidence="3" key="1">
    <citation type="submission" date="2021-06" db="EMBL/GenBank/DDBJ databases">
        <title>50 bacteria genomes isolated from Dapeng, Shenzhen, China.</title>
        <authorList>
            <person name="Zheng W."/>
            <person name="Yu S."/>
            <person name="Huang Y."/>
        </authorList>
    </citation>
    <scope>NUCLEOTIDE SEQUENCE</scope>
    <source>
        <strain evidence="3">DP4N28-2</strain>
    </source>
</reference>
<sequence length="154" mass="16878">MSIFKPVIRATILSGAALALGACEGLPGFEDETVLDGTSWTLVNIRERGVATRLDPDLQGRHRITFERDGSLVAQLDCNRGQGRWSARETGPESGTIVISGMTTTRAFCPRPSFGEQMAAELPSATDFEIAPRTGRLRVITRDATYVFDRAYDR</sequence>
<evidence type="ECO:0000256" key="1">
    <source>
        <dbReference type="SAM" id="SignalP"/>
    </source>
</evidence>
<protein>
    <submittedName>
        <fullName evidence="3">META domain-containing protein</fullName>
    </submittedName>
</protein>
<proteinExistence type="predicted"/>
<evidence type="ECO:0000313" key="3">
    <source>
        <dbReference type="EMBL" id="MBY6218542.1"/>
    </source>
</evidence>
<dbReference type="EMBL" id="JAHVKP010000001">
    <property type="protein sequence ID" value="MBY6218542.1"/>
    <property type="molecule type" value="Genomic_DNA"/>
</dbReference>
<dbReference type="InterPro" id="IPR005184">
    <property type="entry name" value="DUF306_Meta_HslJ"/>
</dbReference>
<comment type="caution">
    <text evidence="3">The sequence shown here is derived from an EMBL/GenBank/DDBJ whole genome shotgun (WGS) entry which is preliminary data.</text>
</comment>
<feature type="domain" description="DUF306" evidence="2">
    <location>
        <begin position="35"/>
        <end position="144"/>
    </location>
</feature>
<accession>A0A9Q3XD00</accession>
<dbReference type="InterPro" id="IPR038670">
    <property type="entry name" value="HslJ-like_sf"/>
</dbReference>
<gene>
    <name evidence="3" type="ORF">KUV31_09330</name>
</gene>
<dbReference type="PROSITE" id="PS51257">
    <property type="entry name" value="PROKAR_LIPOPROTEIN"/>
    <property type="match status" value="1"/>
</dbReference>
<keyword evidence="1" id="KW-0732">Signal</keyword>
<feature type="signal peptide" evidence="1">
    <location>
        <begin position="1"/>
        <end position="21"/>
    </location>
</feature>